<reference evidence="3 4" key="1">
    <citation type="submission" date="2017-08" db="EMBL/GenBank/DDBJ databases">
        <title>Whole genome sequences of 6 clinical strains closest to Corynebacterium imitans.</title>
        <authorList>
            <person name="Bernier A.-M."/>
            <person name="Burdz T."/>
            <person name="Bernard K."/>
        </authorList>
    </citation>
    <scope>NUCLEOTIDE SEQUENCE [LARGE SCALE GENOMIC DNA]</scope>
    <source>
        <strain evidence="3 4">NML93-0607</strain>
    </source>
</reference>
<keyword evidence="4" id="KW-1185">Reference proteome</keyword>
<dbReference type="InterPro" id="IPR041657">
    <property type="entry name" value="HTH_17"/>
</dbReference>
<feature type="compositionally biased region" description="Polar residues" evidence="1">
    <location>
        <begin position="69"/>
        <end position="79"/>
    </location>
</feature>
<feature type="domain" description="Helix-turn-helix" evidence="2">
    <location>
        <begin position="14"/>
        <end position="58"/>
    </location>
</feature>
<dbReference type="Proteomes" id="UP000218281">
    <property type="component" value="Unassembled WGS sequence"/>
</dbReference>
<sequence>MFAQAPELIDAPRLADYLGVTPQALSNMRAAGTGPRYLKLGRNVRYRWSDVEAWLDENTHQSTDEHTDQAGTYNAKQPA</sequence>
<dbReference type="InterPro" id="IPR036388">
    <property type="entry name" value="WH-like_DNA-bd_sf"/>
</dbReference>
<feature type="compositionally biased region" description="Basic and acidic residues" evidence="1">
    <location>
        <begin position="58"/>
        <end position="68"/>
    </location>
</feature>
<dbReference type="Gene3D" id="1.10.10.10">
    <property type="entry name" value="Winged helix-like DNA-binding domain superfamily/Winged helix DNA-binding domain"/>
    <property type="match status" value="1"/>
</dbReference>
<evidence type="ECO:0000313" key="4">
    <source>
        <dbReference type="Proteomes" id="UP000218281"/>
    </source>
</evidence>
<dbReference type="EMBL" id="NSGO01000004">
    <property type="protein sequence ID" value="PAT06228.1"/>
    <property type="molecule type" value="Genomic_DNA"/>
</dbReference>
<name>A0ABX4HA62_9CORY</name>
<dbReference type="SUPFAM" id="SSF46955">
    <property type="entry name" value="Putative DNA-binding domain"/>
    <property type="match status" value="1"/>
</dbReference>
<organism evidence="3 4">
    <name type="scientific">Corynebacterium hadale</name>
    <dbReference type="NCBI Taxonomy" id="2026255"/>
    <lineage>
        <taxon>Bacteria</taxon>
        <taxon>Bacillati</taxon>
        <taxon>Actinomycetota</taxon>
        <taxon>Actinomycetes</taxon>
        <taxon>Mycobacteriales</taxon>
        <taxon>Corynebacteriaceae</taxon>
        <taxon>Corynebacterium</taxon>
    </lineage>
</organism>
<dbReference type="RefSeq" id="WP_095535372.1">
    <property type="nucleotide sequence ID" value="NZ_NSGO01000004.1"/>
</dbReference>
<evidence type="ECO:0000259" key="2">
    <source>
        <dbReference type="Pfam" id="PF12728"/>
    </source>
</evidence>
<proteinExistence type="predicted"/>
<feature type="region of interest" description="Disordered" evidence="1">
    <location>
        <begin position="58"/>
        <end position="79"/>
    </location>
</feature>
<evidence type="ECO:0000256" key="1">
    <source>
        <dbReference type="SAM" id="MobiDB-lite"/>
    </source>
</evidence>
<gene>
    <name evidence="3" type="ORF">CKJ81_04485</name>
</gene>
<dbReference type="Pfam" id="PF12728">
    <property type="entry name" value="HTH_17"/>
    <property type="match status" value="1"/>
</dbReference>
<dbReference type="InterPro" id="IPR009061">
    <property type="entry name" value="DNA-bd_dom_put_sf"/>
</dbReference>
<comment type="caution">
    <text evidence="3">The sequence shown here is derived from an EMBL/GenBank/DDBJ whole genome shotgun (WGS) entry which is preliminary data.</text>
</comment>
<accession>A0ABX4HA62</accession>
<protein>
    <submittedName>
        <fullName evidence="3">Excisionase</fullName>
    </submittedName>
</protein>
<evidence type="ECO:0000313" key="3">
    <source>
        <dbReference type="EMBL" id="PAT06228.1"/>
    </source>
</evidence>